<dbReference type="GO" id="GO:0016887">
    <property type="term" value="F:ATP hydrolysis activity"/>
    <property type="evidence" value="ECO:0007669"/>
    <property type="project" value="InterPro"/>
</dbReference>
<dbReference type="PROSITE" id="PS50893">
    <property type="entry name" value="ABC_TRANSPORTER_2"/>
    <property type="match status" value="1"/>
</dbReference>
<evidence type="ECO:0000256" key="1">
    <source>
        <dbReference type="ARBA" id="ARBA00005417"/>
    </source>
</evidence>
<feature type="domain" description="ABC transporter" evidence="5">
    <location>
        <begin position="44"/>
        <end position="259"/>
    </location>
</feature>
<dbReference type="Pfam" id="PF00005">
    <property type="entry name" value="ABC_tran"/>
    <property type="match status" value="1"/>
</dbReference>
<organism evidence="6 7">
    <name type="scientific">Candidatus Borkfalkia excrementavium</name>
    <dbReference type="NCBI Taxonomy" id="2838505"/>
    <lineage>
        <taxon>Bacteria</taxon>
        <taxon>Bacillati</taxon>
        <taxon>Bacillota</taxon>
        <taxon>Clostridia</taxon>
        <taxon>Christensenellales</taxon>
        <taxon>Christensenellaceae</taxon>
        <taxon>Candidatus Borkfalkia</taxon>
    </lineage>
</organism>
<dbReference type="SMART" id="SM00382">
    <property type="entry name" value="AAA"/>
    <property type="match status" value="1"/>
</dbReference>
<dbReference type="GO" id="GO:0005524">
    <property type="term" value="F:ATP binding"/>
    <property type="evidence" value="ECO:0007669"/>
    <property type="project" value="UniProtKB-KW"/>
</dbReference>
<protein>
    <submittedName>
        <fullName evidence="6">ABC transporter ATP-binding protein</fullName>
    </submittedName>
</protein>
<evidence type="ECO:0000256" key="4">
    <source>
        <dbReference type="ARBA" id="ARBA00022840"/>
    </source>
</evidence>
<dbReference type="SUPFAM" id="SSF52540">
    <property type="entry name" value="P-loop containing nucleoside triphosphate hydrolases"/>
    <property type="match status" value="1"/>
</dbReference>
<dbReference type="AlphaFoldDB" id="A0A9D2CG70"/>
<dbReference type="PANTHER" id="PTHR46743">
    <property type="entry name" value="TEICHOIC ACIDS EXPORT ATP-BINDING PROTEIN TAGH"/>
    <property type="match status" value="1"/>
</dbReference>
<keyword evidence="2" id="KW-0813">Transport</keyword>
<comment type="caution">
    <text evidence="6">The sequence shown here is derived from an EMBL/GenBank/DDBJ whole genome shotgun (WGS) entry which is preliminary data.</text>
</comment>
<reference evidence="6" key="1">
    <citation type="journal article" date="2021" name="PeerJ">
        <title>Extensive microbial diversity within the chicken gut microbiome revealed by metagenomics and culture.</title>
        <authorList>
            <person name="Gilroy R."/>
            <person name="Ravi A."/>
            <person name="Getino M."/>
            <person name="Pursley I."/>
            <person name="Horton D.L."/>
            <person name="Alikhan N.F."/>
            <person name="Baker D."/>
            <person name="Gharbi K."/>
            <person name="Hall N."/>
            <person name="Watson M."/>
            <person name="Adriaenssens E.M."/>
            <person name="Foster-Nyarko E."/>
            <person name="Jarju S."/>
            <person name="Secka A."/>
            <person name="Antonio M."/>
            <person name="Oren A."/>
            <person name="Chaudhuri R.R."/>
            <person name="La Ragione R."/>
            <person name="Hildebrand F."/>
            <person name="Pallen M.J."/>
        </authorList>
    </citation>
    <scope>NUCLEOTIDE SEQUENCE</scope>
    <source>
        <strain evidence="6">CHK199-9574</strain>
    </source>
</reference>
<evidence type="ECO:0000256" key="3">
    <source>
        <dbReference type="ARBA" id="ARBA00022741"/>
    </source>
</evidence>
<comment type="similarity">
    <text evidence="1">Belongs to the ABC transporter superfamily.</text>
</comment>
<reference evidence="6" key="2">
    <citation type="submission" date="2021-04" db="EMBL/GenBank/DDBJ databases">
        <authorList>
            <person name="Gilroy R."/>
        </authorList>
    </citation>
    <scope>NUCLEOTIDE SEQUENCE</scope>
    <source>
        <strain evidence="6">CHK199-9574</strain>
    </source>
</reference>
<sequence>MEETKPAAAEKAPDEGEILMDVQNVSMAFNRYEVGVNSLKELVVRAFKRNLKKNKFECLKQVGFSIRKGEAVALIGRNGAGKSTLLKIVSGILKPSGGSVVCNGRITPLLRLGAGFDGNATGLENIYLNAAILGYTKREIDEKLPDILGFAELGDFINSPIKTYSSGMMARLGFSIAVNMESEILLIDEILAVGDIAFNKKCYQKLDELRAKGLTFLIVSHSESVKRYCTRAIWLDKGVVREDGNIDEVFTHYKKMMTNE</sequence>
<dbReference type="InterPro" id="IPR003593">
    <property type="entry name" value="AAA+_ATPase"/>
</dbReference>
<gene>
    <name evidence="6" type="ORF">H9728_04195</name>
</gene>
<evidence type="ECO:0000313" key="6">
    <source>
        <dbReference type="EMBL" id="HIY78225.1"/>
    </source>
</evidence>
<dbReference type="InterPro" id="IPR017871">
    <property type="entry name" value="ABC_transporter-like_CS"/>
</dbReference>
<dbReference type="CDD" id="cd03220">
    <property type="entry name" value="ABC_KpsT_Wzt"/>
    <property type="match status" value="1"/>
</dbReference>
<dbReference type="InterPro" id="IPR027417">
    <property type="entry name" value="P-loop_NTPase"/>
</dbReference>
<keyword evidence="4 6" id="KW-0067">ATP-binding</keyword>
<dbReference type="GO" id="GO:0140359">
    <property type="term" value="F:ABC-type transporter activity"/>
    <property type="evidence" value="ECO:0007669"/>
    <property type="project" value="InterPro"/>
</dbReference>
<evidence type="ECO:0000259" key="5">
    <source>
        <dbReference type="PROSITE" id="PS50893"/>
    </source>
</evidence>
<dbReference type="InterPro" id="IPR015860">
    <property type="entry name" value="ABC_transpr_TagH-like"/>
</dbReference>
<dbReference type="InterPro" id="IPR050683">
    <property type="entry name" value="Bact_Polysacc_Export_ATP-bd"/>
</dbReference>
<dbReference type="InterPro" id="IPR003439">
    <property type="entry name" value="ABC_transporter-like_ATP-bd"/>
</dbReference>
<accession>A0A9D2CG70</accession>
<dbReference type="PANTHER" id="PTHR46743:SF2">
    <property type="entry name" value="TEICHOIC ACIDS EXPORT ATP-BINDING PROTEIN TAGH"/>
    <property type="match status" value="1"/>
</dbReference>
<dbReference type="PROSITE" id="PS00211">
    <property type="entry name" value="ABC_TRANSPORTER_1"/>
    <property type="match status" value="1"/>
</dbReference>
<evidence type="ECO:0000313" key="7">
    <source>
        <dbReference type="Proteomes" id="UP000824135"/>
    </source>
</evidence>
<proteinExistence type="inferred from homology"/>
<dbReference type="EMBL" id="DXCO01000031">
    <property type="protein sequence ID" value="HIY78225.1"/>
    <property type="molecule type" value="Genomic_DNA"/>
</dbReference>
<name>A0A9D2CG70_9FIRM</name>
<dbReference type="Gene3D" id="3.40.50.300">
    <property type="entry name" value="P-loop containing nucleotide triphosphate hydrolases"/>
    <property type="match status" value="1"/>
</dbReference>
<evidence type="ECO:0000256" key="2">
    <source>
        <dbReference type="ARBA" id="ARBA00022448"/>
    </source>
</evidence>
<keyword evidence="3" id="KW-0547">Nucleotide-binding</keyword>
<dbReference type="Proteomes" id="UP000824135">
    <property type="component" value="Unassembled WGS sequence"/>
</dbReference>
<dbReference type="GO" id="GO:0016020">
    <property type="term" value="C:membrane"/>
    <property type="evidence" value="ECO:0007669"/>
    <property type="project" value="InterPro"/>
</dbReference>